<dbReference type="Proteomes" id="UP000291116">
    <property type="component" value="Unassembled WGS sequence"/>
</dbReference>
<name>A0A448ZL61_9STRA</name>
<keyword evidence="2" id="KW-1185">Reference proteome</keyword>
<gene>
    <name evidence="1" type="ORF">PSNMU_V1.4_AUG-EV-PASAV3_0097540</name>
</gene>
<sequence length="237" mass="26426">MAFNRLFKHIEGLIQTDDEVAESVPCKADIMSLRECRKGGKACDEIGLDLLRCMAQFKVDTTEKVRTTIGVAKYNEYVKEMEDKHGNEKAAQIINEPSEQLKDIEAYQVLHRIANDTHPKGAPKTKDDLMNWSYADQVRLEMGEGEWWDAVKIIGYEFGLAKADALFGLKKENDMIHSAQSRLIPGFAERKANALVAAKKVEDSVKEAAPGGKTAADFKAAFDDLYPSKDDLEAALK</sequence>
<dbReference type="OrthoDB" id="36541at2759"/>
<evidence type="ECO:0000313" key="1">
    <source>
        <dbReference type="EMBL" id="VEU42771.1"/>
    </source>
</evidence>
<accession>A0A448ZL61</accession>
<proteinExistence type="predicted"/>
<dbReference type="EMBL" id="CAACVS010000475">
    <property type="protein sequence ID" value="VEU42771.1"/>
    <property type="molecule type" value="Genomic_DNA"/>
</dbReference>
<evidence type="ECO:0000313" key="2">
    <source>
        <dbReference type="Proteomes" id="UP000291116"/>
    </source>
</evidence>
<protein>
    <submittedName>
        <fullName evidence="1">Uncharacterized protein</fullName>
    </submittedName>
</protein>
<organism evidence="1 2">
    <name type="scientific">Pseudo-nitzschia multistriata</name>
    <dbReference type="NCBI Taxonomy" id="183589"/>
    <lineage>
        <taxon>Eukaryota</taxon>
        <taxon>Sar</taxon>
        <taxon>Stramenopiles</taxon>
        <taxon>Ochrophyta</taxon>
        <taxon>Bacillariophyta</taxon>
        <taxon>Bacillariophyceae</taxon>
        <taxon>Bacillariophycidae</taxon>
        <taxon>Bacillariales</taxon>
        <taxon>Bacillariaceae</taxon>
        <taxon>Pseudo-nitzschia</taxon>
    </lineage>
</organism>
<reference evidence="1 2" key="1">
    <citation type="submission" date="2019-01" db="EMBL/GenBank/DDBJ databases">
        <authorList>
            <person name="Ferrante I. M."/>
        </authorList>
    </citation>
    <scope>NUCLEOTIDE SEQUENCE [LARGE SCALE GENOMIC DNA]</scope>
    <source>
        <strain evidence="1 2">B856</strain>
    </source>
</reference>
<dbReference type="AlphaFoldDB" id="A0A448ZL61"/>